<accession>A0ABT8F607</accession>
<dbReference type="SMART" id="SM00065">
    <property type="entry name" value="GAF"/>
    <property type="match status" value="1"/>
</dbReference>
<dbReference type="RefSeq" id="WP_320004411.1">
    <property type="nucleotide sequence ID" value="NZ_JAUHJS010000004.1"/>
</dbReference>
<dbReference type="InterPro" id="IPR029016">
    <property type="entry name" value="GAF-like_dom_sf"/>
</dbReference>
<organism evidence="4 5">
    <name type="scientific">Shiella aurantiaca</name>
    <dbReference type="NCBI Taxonomy" id="3058365"/>
    <lineage>
        <taxon>Bacteria</taxon>
        <taxon>Pseudomonadati</taxon>
        <taxon>Bacteroidota</taxon>
        <taxon>Cytophagia</taxon>
        <taxon>Cytophagales</taxon>
        <taxon>Shiellaceae</taxon>
        <taxon>Shiella</taxon>
    </lineage>
</organism>
<keyword evidence="5" id="KW-1185">Reference proteome</keyword>
<dbReference type="Pfam" id="PF13185">
    <property type="entry name" value="GAF_2"/>
    <property type="match status" value="1"/>
</dbReference>
<feature type="transmembrane region" description="Helical" evidence="2">
    <location>
        <begin position="25"/>
        <end position="45"/>
    </location>
</feature>
<evidence type="ECO:0000313" key="4">
    <source>
        <dbReference type="EMBL" id="MDN4165880.1"/>
    </source>
</evidence>
<evidence type="ECO:0000313" key="5">
    <source>
        <dbReference type="Proteomes" id="UP001168552"/>
    </source>
</evidence>
<reference evidence="4" key="1">
    <citation type="submission" date="2023-06" db="EMBL/GenBank/DDBJ databases">
        <title>Cytophagales bacterium Strain LB-30, isolated from soil.</title>
        <authorList>
            <person name="Liu B."/>
        </authorList>
    </citation>
    <scope>NUCLEOTIDE SEQUENCE</scope>
    <source>
        <strain evidence="4">LB-30</strain>
    </source>
</reference>
<dbReference type="Gene3D" id="3.30.450.40">
    <property type="match status" value="1"/>
</dbReference>
<evidence type="ECO:0000259" key="3">
    <source>
        <dbReference type="SMART" id="SM00065"/>
    </source>
</evidence>
<dbReference type="SUPFAM" id="SSF55781">
    <property type="entry name" value="GAF domain-like"/>
    <property type="match status" value="1"/>
</dbReference>
<evidence type="ECO:0000256" key="2">
    <source>
        <dbReference type="SAM" id="Phobius"/>
    </source>
</evidence>
<feature type="coiled-coil region" evidence="1">
    <location>
        <begin position="395"/>
        <end position="471"/>
    </location>
</feature>
<keyword evidence="2" id="KW-1133">Transmembrane helix</keyword>
<gene>
    <name evidence="4" type="ORF">QWY31_10215</name>
</gene>
<feature type="transmembrane region" description="Helical" evidence="2">
    <location>
        <begin position="163"/>
        <end position="184"/>
    </location>
</feature>
<comment type="caution">
    <text evidence="4">The sequence shown here is derived from an EMBL/GenBank/DDBJ whole genome shotgun (WGS) entry which is preliminary data.</text>
</comment>
<dbReference type="EMBL" id="JAUHJS010000004">
    <property type="protein sequence ID" value="MDN4165880.1"/>
    <property type="molecule type" value="Genomic_DNA"/>
</dbReference>
<feature type="domain" description="GAF" evidence="3">
    <location>
        <begin position="252"/>
        <end position="399"/>
    </location>
</feature>
<dbReference type="Proteomes" id="UP001168552">
    <property type="component" value="Unassembled WGS sequence"/>
</dbReference>
<feature type="transmembrane region" description="Helical" evidence="2">
    <location>
        <begin position="129"/>
        <end position="151"/>
    </location>
</feature>
<dbReference type="InterPro" id="IPR003018">
    <property type="entry name" value="GAF"/>
</dbReference>
<sequence>MKLNAILAWGITDKTSDFINRKIRLTNILALVLLGLLAFYGIIAALLAPPLLPYLGVGAFVYASILLLNKWRLQAVARFLMSIAPMYVVAMLHALILSVDDSMMVSIYVFQACTMILPWVLIDYENWLPFTFATLIALIPLFAFPSFNAFFEIEVQSEVFQQAWLNHTILLGGLGLTLAVVFFLQMMQKKAELKTLRLVEEIDLQNKERQQKEADLQKTVSELERSREEEKKRTWATEGLAQISTLLRGDDNLQDLSDKIIAYVVKYLGANQGGLFVINDDDESDKYIELKAAYAYSRKKYMEKRIAFGQGLVGQCYLEKEYILLSEIPREYIAITSGLGDATPSFLLITPMIVNEEVYGIFEVAAFRKFEKHEIDFMMQLGENIALTLNSIKINDKTKVLLQETQMQAEQMRAQEEEMRQNMEELQATQENQQRLQEEMKENEELLKEREKELLKKIEKLEGELTKYRNG</sequence>
<feature type="transmembrane region" description="Helical" evidence="2">
    <location>
        <begin position="75"/>
        <end position="97"/>
    </location>
</feature>
<keyword evidence="1" id="KW-0175">Coiled coil</keyword>
<feature type="transmembrane region" description="Helical" evidence="2">
    <location>
        <begin position="51"/>
        <end position="68"/>
    </location>
</feature>
<proteinExistence type="predicted"/>
<protein>
    <submittedName>
        <fullName evidence="4">GAF domain-containing protein</fullName>
    </submittedName>
</protein>
<evidence type="ECO:0000256" key="1">
    <source>
        <dbReference type="SAM" id="Coils"/>
    </source>
</evidence>
<keyword evidence="2" id="KW-0472">Membrane</keyword>
<keyword evidence="2" id="KW-0812">Transmembrane</keyword>
<name>A0ABT8F607_9BACT</name>
<feature type="coiled-coil region" evidence="1">
    <location>
        <begin position="202"/>
        <end position="233"/>
    </location>
</feature>